<evidence type="ECO:0000256" key="3">
    <source>
        <dbReference type="SAM" id="Phobius"/>
    </source>
</evidence>
<dbReference type="EC" id="2.7.8.-" evidence="4"/>
<dbReference type="Proteomes" id="UP001597185">
    <property type="component" value="Unassembled WGS sequence"/>
</dbReference>
<evidence type="ECO:0000256" key="1">
    <source>
        <dbReference type="ARBA" id="ARBA00022679"/>
    </source>
</evidence>
<keyword evidence="5" id="KW-1185">Reference proteome</keyword>
<comment type="caution">
    <text evidence="4">The sequence shown here is derived from an EMBL/GenBank/DDBJ whole genome shotgun (WGS) entry which is preliminary data.</text>
</comment>
<protein>
    <submittedName>
        <fullName evidence="4">CDP-alcohol phosphatidyltransferase family protein</fullName>
        <ecNumber evidence="4">2.7.8.-</ecNumber>
    </submittedName>
</protein>
<dbReference type="AlphaFoldDB" id="A0ABD6BXT8"/>
<dbReference type="InterPro" id="IPR043130">
    <property type="entry name" value="CDP-OH_PTrfase_TM_dom"/>
</dbReference>
<feature type="transmembrane region" description="Helical" evidence="3">
    <location>
        <begin position="148"/>
        <end position="168"/>
    </location>
</feature>
<proteinExistence type="inferred from homology"/>
<feature type="transmembrane region" description="Helical" evidence="3">
    <location>
        <begin position="106"/>
        <end position="127"/>
    </location>
</feature>
<feature type="transmembrane region" description="Helical" evidence="3">
    <location>
        <begin position="33"/>
        <end position="56"/>
    </location>
</feature>
<organism evidence="4 5">
    <name type="scientific">Halorubrum laminariae</name>
    <dbReference type="NCBI Taxonomy" id="1433523"/>
    <lineage>
        <taxon>Archaea</taxon>
        <taxon>Methanobacteriati</taxon>
        <taxon>Methanobacteriota</taxon>
        <taxon>Stenosarchaea group</taxon>
        <taxon>Halobacteria</taxon>
        <taxon>Halobacteriales</taxon>
        <taxon>Haloferacaceae</taxon>
        <taxon>Halorubrum</taxon>
    </lineage>
</organism>
<keyword evidence="1 2" id="KW-0808">Transferase</keyword>
<dbReference type="Pfam" id="PF01066">
    <property type="entry name" value="CDP-OH_P_transf"/>
    <property type="match status" value="1"/>
</dbReference>
<sequence length="261" mass="26884">MALPPLAGVALALGLSAALPATATGRWGVSPAAVAGICLAGQLWYVAFGLGGVDAVRRHTGESAGEPAERGDLSRLFGLANGVTLVRGALYAVVAGLVVAPPDTDLAWVAATGYGVGVLFDGLDGYVARTIGTETEIGRRLDMAFDTFGFVAAPLVAVGWGILPVWYLSLSAARYIFRGAVGLRRARGRPVFDLPDSDLGKYLAGVQMCFVTVALAPAVPTPIVRTVAPVVLAPSIAVFARDYLVVSGRVSRHAVTLGSPE</sequence>
<evidence type="ECO:0000313" key="4">
    <source>
        <dbReference type="EMBL" id="MFD1569879.1"/>
    </source>
</evidence>
<dbReference type="PROSITE" id="PS00379">
    <property type="entry name" value="CDP_ALCOHOL_P_TRANSF"/>
    <property type="match status" value="1"/>
</dbReference>
<dbReference type="InterPro" id="IPR000462">
    <property type="entry name" value="CDP-OH_P_trans"/>
</dbReference>
<reference evidence="4 5" key="1">
    <citation type="journal article" date="2019" name="Int. J. Syst. Evol. Microbiol.">
        <title>The Global Catalogue of Microorganisms (GCM) 10K type strain sequencing project: providing services to taxonomists for standard genome sequencing and annotation.</title>
        <authorList>
            <consortium name="The Broad Institute Genomics Platform"/>
            <consortium name="The Broad Institute Genome Sequencing Center for Infectious Disease"/>
            <person name="Wu L."/>
            <person name="Ma J."/>
        </authorList>
    </citation>
    <scope>NUCLEOTIDE SEQUENCE [LARGE SCALE GENOMIC DNA]</scope>
    <source>
        <strain evidence="4 5">CGMCC 1.12689</strain>
    </source>
</reference>
<gene>
    <name evidence="4" type="ORF">ACFR9T_04660</name>
</gene>
<keyword evidence="3" id="KW-0812">Transmembrane</keyword>
<feature type="transmembrane region" description="Helical" evidence="3">
    <location>
        <begin position="76"/>
        <end position="100"/>
    </location>
</feature>
<dbReference type="GO" id="GO:0016740">
    <property type="term" value="F:transferase activity"/>
    <property type="evidence" value="ECO:0007669"/>
    <property type="project" value="UniProtKB-KW"/>
</dbReference>
<dbReference type="InterPro" id="IPR048254">
    <property type="entry name" value="CDP_ALCOHOL_P_TRANSF_CS"/>
</dbReference>
<name>A0ABD6BXT8_9EURY</name>
<dbReference type="Gene3D" id="1.20.120.1760">
    <property type="match status" value="1"/>
</dbReference>
<dbReference type="EMBL" id="JBHUDB010000001">
    <property type="protein sequence ID" value="MFD1569879.1"/>
    <property type="molecule type" value="Genomic_DNA"/>
</dbReference>
<keyword evidence="3" id="KW-1133">Transmembrane helix</keyword>
<evidence type="ECO:0000313" key="5">
    <source>
        <dbReference type="Proteomes" id="UP001597185"/>
    </source>
</evidence>
<dbReference type="RefSeq" id="WP_303652207.1">
    <property type="nucleotide sequence ID" value="NZ_JANHDL010000001.1"/>
</dbReference>
<accession>A0ABD6BXT8</accession>
<comment type="similarity">
    <text evidence="2">Belongs to the CDP-alcohol phosphatidyltransferase class-I family.</text>
</comment>
<keyword evidence="3" id="KW-0472">Membrane</keyword>
<evidence type="ECO:0000256" key="2">
    <source>
        <dbReference type="RuleBase" id="RU003750"/>
    </source>
</evidence>